<dbReference type="EMBL" id="HBNR01034099">
    <property type="protein sequence ID" value="CAE4589335.1"/>
    <property type="molecule type" value="Transcribed_RNA"/>
</dbReference>
<feature type="compositionally biased region" description="Basic and acidic residues" evidence="1">
    <location>
        <begin position="11"/>
        <end position="27"/>
    </location>
</feature>
<proteinExistence type="predicted"/>
<accession>A0A7S4QNU1</accession>
<feature type="region of interest" description="Disordered" evidence="1">
    <location>
        <begin position="1"/>
        <end position="39"/>
    </location>
</feature>
<name>A0A7S4QNU1_9DINO</name>
<gene>
    <name evidence="2" type="ORF">AMON00008_LOCUS23403</name>
</gene>
<reference evidence="2" key="1">
    <citation type="submission" date="2021-01" db="EMBL/GenBank/DDBJ databases">
        <authorList>
            <person name="Corre E."/>
            <person name="Pelletier E."/>
            <person name="Niang G."/>
            <person name="Scheremetjew M."/>
            <person name="Finn R."/>
            <person name="Kale V."/>
            <person name="Holt S."/>
            <person name="Cochrane G."/>
            <person name="Meng A."/>
            <person name="Brown T."/>
            <person name="Cohen L."/>
        </authorList>
    </citation>
    <scope>NUCLEOTIDE SEQUENCE</scope>
    <source>
        <strain evidence="2">CCMP3105</strain>
    </source>
</reference>
<organism evidence="2">
    <name type="scientific">Alexandrium monilatum</name>
    <dbReference type="NCBI Taxonomy" id="311494"/>
    <lineage>
        <taxon>Eukaryota</taxon>
        <taxon>Sar</taxon>
        <taxon>Alveolata</taxon>
        <taxon>Dinophyceae</taxon>
        <taxon>Gonyaulacales</taxon>
        <taxon>Pyrocystaceae</taxon>
        <taxon>Alexandrium</taxon>
    </lineage>
</organism>
<sequence length="173" mass="18218">MGCASASAVKVDSDDREGASSGDRAEEVGDAFGDSLPQARNLPRLLDSAAFQRSPEDVDNLSVVSSRPTSITAIPTPSIALSNLESVALSSTRAEVDKESFFDVARSVGVPSVCGTIGGKDSMPSQDDIESNSGDLLESRYDTQTYLQELELVARMTEIGPAPIPEAVDSYNT</sequence>
<evidence type="ECO:0000313" key="2">
    <source>
        <dbReference type="EMBL" id="CAE4589335.1"/>
    </source>
</evidence>
<protein>
    <submittedName>
        <fullName evidence="2">Uncharacterized protein</fullName>
    </submittedName>
</protein>
<dbReference type="AlphaFoldDB" id="A0A7S4QNU1"/>
<evidence type="ECO:0000256" key="1">
    <source>
        <dbReference type="SAM" id="MobiDB-lite"/>
    </source>
</evidence>